<feature type="coiled-coil region" evidence="1">
    <location>
        <begin position="62"/>
        <end position="89"/>
    </location>
</feature>
<evidence type="ECO:0000256" key="1">
    <source>
        <dbReference type="SAM" id="Coils"/>
    </source>
</evidence>
<dbReference type="SUPFAM" id="SSF140423">
    <property type="entry name" value="MW0975(SA0943)-like"/>
    <property type="match status" value="1"/>
</dbReference>
<dbReference type="Pfam" id="PF10368">
    <property type="entry name" value="YkyA"/>
    <property type="match status" value="1"/>
</dbReference>
<keyword evidence="1" id="KW-0175">Coiled coil</keyword>
<comment type="caution">
    <text evidence="2">The sequence shown here is derived from an EMBL/GenBank/DDBJ whole genome shotgun (WGS) entry which is preliminary data.</text>
</comment>
<reference evidence="2 3" key="1">
    <citation type="submission" date="2023-10" db="EMBL/GenBank/DDBJ databases">
        <title>Virgibacillus soli CC-YMP-6 genome.</title>
        <authorList>
            <person name="Miliotis G."/>
            <person name="Sengupta P."/>
            <person name="Hameed A."/>
            <person name="Chuvochina M."/>
            <person name="Mcdonagh F."/>
            <person name="Simpson A.C."/>
            <person name="Singh N.K."/>
            <person name="Rekha P.D."/>
            <person name="Raman K."/>
            <person name="Hugenholtz P."/>
            <person name="Venkateswaran K."/>
        </authorList>
    </citation>
    <scope>NUCLEOTIDE SEQUENCE [LARGE SCALE GENOMIC DNA]</scope>
    <source>
        <strain evidence="2 3">CC-YMP-6</strain>
    </source>
</reference>
<dbReference type="Proteomes" id="UP001275315">
    <property type="component" value="Unassembled WGS sequence"/>
</dbReference>
<accession>A0ABU5CNX5</accession>
<keyword evidence="3" id="KW-1185">Reference proteome</keyword>
<evidence type="ECO:0000313" key="2">
    <source>
        <dbReference type="EMBL" id="MDY0408054.1"/>
    </source>
</evidence>
<protein>
    <submittedName>
        <fullName evidence="2">YkyA family protein</fullName>
    </submittedName>
</protein>
<dbReference type="InterPro" id="IPR019454">
    <property type="entry name" value="Lipoprot_YkyA-like"/>
</dbReference>
<organism evidence="2 3">
    <name type="scientific">Paracerasibacillus soli</name>
    <dbReference type="NCBI Taxonomy" id="480284"/>
    <lineage>
        <taxon>Bacteria</taxon>
        <taxon>Bacillati</taxon>
        <taxon>Bacillota</taxon>
        <taxon>Bacilli</taxon>
        <taxon>Bacillales</taxon>
        <taxon>Bacillaceae</taxon>
        <taxon>Paracerasibacillus</taxon>
    </lineage>
</organism>
<evidence type="ECO:0000313" key="3">
    <source>
        <dbReference type="Proteomes" id="UP001275315"/>
    </source>
</evidence>
<dbReference type="Gene3D" id="1.20.120.570">
    <property type="entry name" value="YkyA-like"/>
    <property type="match status" value="1"/>
</dbReference>
<proteinExistence type="predicted"/>
<dbReference type="RefSeq" id="WP_320379777.1">
    <property type="nucleotide sequence ID" value="NZ_JAWDIQ010000001.1"/>
</dbReference>
<name>A0ABU5CNX5_9BACI</name>
<sequence length="89" mass="10529">MRKGFENQQNTLTKLENKEQAIYNELIDLPMDEFDEIKKLSKEAHDVIKERKEKITEEKSSIDASREEFKKVKQLIADLKEEKAKKSCE</sequence>
<dbReference type="InterPro" id="IPR036785">
    <property type="entry name" value="YkyA-like_sf"/>
</dbReference>
<dbReference type="EMBL" id="JAWDIQ010000001">
    <property type="protein sequence ID" value="MDY0408054.1"/>
    <property type="molecule type" value="Genomic_DNA"/>
</dbReference>
<gene>
    <name evidence="2" type="ORF">RWD45_04840</name>
</gene>